<dbReference type="Pfam" id="PF00132">
    <property type="entry name" value="Hexapep"/>
    <property type="match status" value="1"/>
</dbReference>
<gene>
    <name evidence="3" type="primary">wbpD</name>
    <name evidence="3" type="ORF">AULFYP135_02339</name>
</gene>
<evidence type="ECO:0000256" key="2">
    <source>
        <dbReference type="ARBA" id="ARBA00022737"/>
    </source>
</evidence>
<keyword evidence="2" id="KW-0677">Repeat</keyword>
<dbReference type="InterPro" id="IPR018357">
    <property type="entry name" value="Hexapep_transf_CS"/>
</dbReference>
<name>A0A6N2VGH8_9FIRM</name>
<dbReference type="Pfam" id="PF14602">
    <property type="entry name" value="Hexapep_2"/>
    <property type="match status" value="1"/>
</dbReference>
<dbReference type="PANTHER" id="PTHR43300:SF4">
    <property type="entry name" value="ACYL-[ACYL-CARRIER-PROTEIN]--UDP-N-ACETYLGLUCOSAMINE O-ACYLTRANSFERASE"/>
    <property type="match status" value="1"/>
</dbReference>
<dbReference type="AlphaFoldDB" id="A0A6N2VGH8"/>
<dbReference type="SUPFAM" id="SSF51161">
    <property type="entry name" value="Trimeric LpxA-like enzymes"/>
    <property type="match status" value="1"/>
</dbReference>
<dbReference type="GO" id="GO:0016746">
    <property type="term" value="F:acyltransferase activity"/>
    <property type="evidence" value="ECO:0007669"/>
    <property type="project" value="UniProtKB-KW"/>
</dbReference>
<sequence>MIVEKAMVHPTSILDEGVVLGDGTRVWQFCHLQAGASVGEYCTLGQNVNLGPGVRVGNGVKIQNNVSVYQGVTLEDQVFCGPSAVFTNDRTPRAPYPKGPGGYLPTLVREGATIGANATILSGLTIGRWAMVAAGAVVTKDVPAHQLVAGTPARAMGWVCRCGHRLDREFHCPACGRQYRMRGKIKSFPKP</sequence>
<evidence type="ECO:0000256" key="1">
    <source>
        <dbReference type="ARBA" id="ARBA00022679"/>
    </source>
</evidence>
<accession>A0A6N2VGH8</accession>
<dbReference type="EMBL" id="CACRSL010000005">
    <property type="protein sequence ID" value="VYT26136.1"/>
    <property type="molecule type" value="Genomic_DNA"/>
</dbReference>
<dbReference type="CDD" id="cd03358">
    <property type="entry name" value="LbH_WxcM_N_like"/>
    <property type="match status" value="1"/>
</dbReference>
<dbReference type="InterPro" id="IPR050179">
    <property type="entry name" value="Trans_hexapeptide_repeat"/>
</dbReference>
<organism evidence="3">
    <name type="scientific">uncultured Anaerotruncus sp</name>
    <dbReference type="NCBI Taxonomy" id="905011"/>
    <lineage>
        <taxon>Bacteria</taxon>
        <taxon>Bacillati</taxon>
        <taxon>Bacillota</taxon>
        <taxon>Clostridia</taxon>
        <taxon>Eubacteriales</taxon>
        <taxon>Oscillospiraceae</taxon>
        <taxon>Anaerotruncus</taxon>
        <taxon>environmental samples</taxon>
    </lineage>
</organism>
<dbReference type="InterPro" id="IPR001451">
    <property type="entry name" value="Hexapep"/>
</dbReference>
<proteinExistence type="predicted"/>
<evidence type="ECO:0000313" key="3">
    <source>
        <dbReference type="EMBL" id="VYT26136.1"/>
    </source>
</evidence>
<keyword evidence="1 3" id="KW-0808">Transferase</keyword>
<dbReference type="PROSITE" id="PS00101">
    <property type="entry name" value="HEXAPEP_TRANSFERASES"/>
    <property type="match status" value="1"/>
</dbReference>
<dbReference type="EC" id="2.3.1.201" evidence="3"/>
<keyword evidence="3" id="KW-0012">Acyltransferase</keyword>
<reference evidence="3" key="1">
    <citation type="submission" date="2019-11" db="EMBL/GenBank/DDBJ databases">
        <authorList>
            <person name="Feng L."/>
        </authorList>
    </citation>
    <scope>NUCLEOTIDE SEQUENCE</scope>
    <source>
        <strain evidence="3">AundefinedLFYP135</strain>
    </source>
</reference>
<protein>
    <submittedName>
        <fullName evidence="3">UDP-2-acetamido-3-amino-2,3-dideoxy-D-glucuronate N-acetyltransferase</fullName>
        <ecNumber evidence="3">2.3.1.201</ecNumber>
    </submittedName>
</protein>
<dbReference type="Gene3D" id="2.160.10.10">
    <property type="entry name" value="Hexapeptide repeat proteins"/>
    <property type="match status" value="1"/>
</dbReference>
<dbReference type="InterPro" id="IPR011004">
    <property type="entry name" value="Trimer_LpxA-like_sf"/>
</dbReference>
<dbReference type="PANTHER" id="PTHR43300">
    <property type="entry name" value="ACETYLTRANSFERASE"/>
    <property type="match status" value="1"/>
</dbReference>